<dbReference type="EMBL" id="VIBQ01004166">
    <property type="protein sequence ID" value="KAE5123314.1"/>
    <property type="molecule type" value="Genomic_DNA"/>
</dbReference>
<dbReference type="OrthoDB" id="619536at2759"/>
<dbReference type="GO" id="GO:0019432">
    <property type="term" value="P:triglyceride biosynthetic process"/>
    <property type="evidence" value="ECO:0007669"/>
    <property type="project" value="TreeGrafter"/>
</dbReference>
<comment type="caution">
    <text evidence="2">The sequence shown here is derived from an EMBL/GenBank/DDBJ whole genome shotgun (WGS) entry which is preliminary data.</text>
</comment>
<dbReference type="PANTHER" id="PTHR31650">
    <property type="entry name" value="O-ACYLTRANSFERASE (WSD1-LIKE) FAMILY PROTEIN"/>
    <property type="match status" value="1"/>
</dbReference>
<dbReference type="Pfam" id="PF06974">
    <property type="entry name" value="WS_DGAT_C"/>
    <property type="match status" value="1"/>
</dbReference>
<dbReference type="GO" id="GO:0005886">
    <property type="term" value="C:plasma membrane"/>
    <property type="evidence" value="ECO:0007669"/>
    <property type="project" value="TreeGrafter"/>
</dbReference>
<dbReference type="Proteomes" id="UP000327013">
    <property type="component" value="Unassembled WGS sequence"/>
</dbReference>
<gene>
    <name evidence="2" type="ORF">FH972_027366</name>
</gene>
<sequence>MAVSSLIGPLEEISFYGHPIAYLAPSVYGHPQALTLHFQHYSEKMTIALAVDPNVIPDPHQLCDDLQESLKLIKDAVLKEELIKDVV</sequence>
<dbReference type="InterPro" id="IPR009721">
    <property type="entry name" value="O-acyltransferase_WSD1_C"/>
</dbReference>
<evidence type="ECO:0000313" key="3">
    <source>
        <dbReference type="Proteomes" id="UP000327013"/>
    </source>
</evidence>
<keyword evidence="3" id="KW-1185">Reference proteome</keyword>
<evidence type="ECO:0000313" key="2">
    <source>
        <dbReference type="EMBL" id="KAE5123314.1"/>
    </source>
</evidence>
<protein>
    <recommendedName>
        <fullName evidence="1">O-acyltransferase WSD1 C-terminal domain-containing protein</fullName>
    </recommendedName>
</protein>
<dbReference type="AlphaFoldDB" id="A0A5N6Q7G4"/>
<dbReference type="InterPro" id="IPR045034">
    <property type="entry name" value="O-acyltransferase_WSD1-like"/>
</dbReference>
<proteinExistence type="predicted"/>
<evidence type="ECO:0000259" key="1">
    <source>
        <dbReference type="Pfam" id="PF06974"/>
    </source>
</evidence>
<name>A0A5N6Q7G4_9ROSI</name>
<organism evidence="2 3">
    <name type="scientific">Carpinus fangiana</name>
    <dbReference type="NCBI Taxonomy" id="176857"/>
    <lineage>
        <taxon>Eukaryota</taxon>
        <taxon>Viridiplantae</taxon>
        <taxon>Streptophyta</taxon>
        <taxon>Embryophyta</taxon>
        <taxon>Tracheophyta</taxon>
        <taxon>Spermatophyta</taxon>
        <taxon>Magnoliopsida</taxon>
        <taxon>eudicotyledons</taxon>
        <taxon>Gunneridae</taxon>
        <taxon>Pentapetalae</taxon>
        <taxon>rosids</taxon>
        <taxon>fabids</taxon>
        <taxon>Fagales</taxon>
        <taxon>Betulaceae</taxon>
        <taxon>Carpinus</taxon>
    </lineage>
</organism>
<dbReference type="GO" id="GO:0008374">
    <property type="term" value="F:O-acyltransferase activity"/>
    <property type="evidence" value="ECO:0007669"/>
    <property type="project" value="InterPro"/>
</dbReference>
<dbReference type="PANTHER" id="PTHR31650:SF1">
    <property type="entry name" value="WAX ESTER SYNTHASE_DIACYLGLYCEROL ACYLTRANSFERASE 4-RELATED"/>
    <property type="match status" value="1"/>
</dbReference>
<accession>A0A5N6Q7G4</accession>
<reference evidence="2 3" key="1">
    <citation type="submission" date="2019-06" db="EMBL/GenBank/DDBJ databases">
        <title>A chromosomal-level reference genome of Carpinus fangiana (Coryloideae, Betulaceae).</title>
        <authorList>
            <person name="Yang X."/>
            <person name="Wang Z."/>
            <person name="Zhang L."/>
            <person name="Hao G."/>
            <person name="Liu J."/>
            <person name="Yang Y."/>
        </authorList>
    </citation>
    <scope>NUCLEOTIDE SEQUENCE [LARGE SCALE GENOMIC DNA]</scope>
    <source>
        <strain evidence="2">Cfa_2016G</strain>
        <tissue evidence="2">Leaf</tissue>
    </source>
</reference>
<feature type="domain" description="O-acyltransferase WSD1 C-terminal" evidence="1">
    <location>
        <begin position="1"/>
        <end position="74"/>
    </location>
</feature>